<dbReference type="AlphaFoldDB" id="A0A9P3FK93"/>
<organism evidence="2 3">
    <name type="scientific">Cercospora kikuchii</name>
    <dbReference type="NCBI Taxonomy" id="84275"/>
    <lineage>
        <taxon>Eukaryota</taxon>
        <taxon>Fungi</taxon>
        <taxon>Dikarya</taxon>
        <taxon>Ascomycota</taxon>
        <taxon>Pezizomycotina</taxon>
        <taxon>Dothideomycetes</taxon>
        <taxon>Dothideomycetidae</taxon>
        <taxon>Mycosphaerellales</taxon>
        <taxon>Mycosphaerellaceae</taxon>
        <taxon>Cercospora</taxon>
    </lineage>
</organism>
<dbReference type="GeneID" id="68296930"/>
<accession>A0A9P3FK93</accession>
<proteinExistence type="predicted"/>
<comment type="caution">
    <text evidence="2">The sequence shown here is derived from an EMBL/GenBank/DDBJ whole genome shotgun (WGS) entry which is preliminary data.</text>
</comment>
<gene>
    <name evidence="2" type="ORF">CKM354_001135500</name>
</gene>
<keyword evidence="3" id="KW-1185">Reference proteome</keyword>
<dbReference type="RefSeq" id="XP_044662774.1">
    <property type="nucleotide sequence ID" value="XM_044806839.1"/>
</dbReference>
<dbReference type="Proteomes" id="UP000825890">
    <property type="component" value="Unassembled WGS sequence"/>
</dbReference>
<dbReference type="OrthoDB" id="432483at2759"/>
<name>A0A9P3FK93_9PEZI</name>
<dbReference type="InterPro" id="IPR031348">
    <property type="entry name" value="PigL_N"/>
</dbReference>
<dbReference type="Pfam" id="PF17111">
    <property type="entry name" value="PigL_N"/>
    <property type="match status" value="1"/>
</dbReference>
<protein>
    <recommendedName>
        <fullName evidence="1">Azaphilone pigments biosynthesis cluster protein L N-terminal domain-containing protein</fullName>
    </recommendedName>
</protein>
<dbReference type="EMBL" id="BOLY01000008">
    <property type="protein sequence ID" value="GIZ48287.1"/>
    <property type="molecule type" value="Genomic_DNA"/>
</dbReference>
<evidence type="ECO:0000313" key="3">
    <source>
        <dbReference type="Proteomes" id="UP000825890"/>
    </source>
</evidence>
<evidence type="ECO:0000259" key="1">
    <source>
        <dbReference type="Pfam" id="PF17111"/>
    </source>
</evidence>
<evidence type="ECO:0000313" key="2">
    <source>
        <dbReference type="EMBL" id="GIZ48287.1"/>
    </source>
</evidence>
<feature type="domain" description="Azaphilone pigments biosynthesis cluster protein L N-terminal" evidence="1">
    <location>
        <begin position="2"/>
        <end position="213"/>
    </location>
</feature>
<reference evidence="2 3" key="1">
    <citation type="submission" date="2021-01" db="EMBL/GenBank/DDBJ databases">
        <title>Cercospora kikuchii MAFF 305040 whole genome shotgun sequence.</title>
        <authorList>
            <person name="Kashiwa T."/>
            <person name="Suzuki T."/>
        </authorList>
    </citation>
    <scope>NUCLEOTIDE SEQUENCE [LARGE SCALE GENOMIC DNA]</scope>
    <source>
        <strain evidence="2 3">MAFF 305040</strain>
    </source>
</reference>
<sequence length="279" mass="30596">MADALSVAAGIVSLAVPALHGARVLLNDLEKIINAPDTVKRLKEEANSIIKDLSLLNDITESVWASLGANVADQSKATIQSCEEACDTIRTDILRWTKRSAGGKLSWLDRVKVGFFRDHQLQAYFDRLQTHKLSLQSTVGIATLYSSIRNSQMTAELRNEVTSQRDQLVAASDATSTEVALVQRRLEELQLRPLSEPASGNEDADENDRDATATNLEHLLEALKLSQTLLQELLSRSEPAEVERNAQRSDTTTNITFGTNLKGMQVGVSHGQINFSSGR</sequence>